<gene>
    <name evidence="2" type="ORF">XthCFBP4691_20920</name>
</gene>
<dbReference type="GO" id="GO:0015074">
    <property type="term" value="P:DNA integration"/>
    <property type="evidence" value="ECO:0007669"/>
    <property type="project" value="InterPro"/>
</dbReference>
<proteinExistence type="predicted"/>
<keyword evidence="3" id="KW-1185">Reference proteome</keyword>
<protein>
    <submittedName>
        <fullName evidence="2">IS3 family transposase</fullName>
    </submittedName>
</protein>
<reference evidence="2 3" key="1">
    <citation type="submission" date="2016-08" db="EMBL/GenBank/DDBJ databases">
        <title>Evolution of the type three secretion system and type three effector repertoires in Xanthomonas.</title>
        <authorList>
            <person name="Merda D."/>
            <person name="Briand M."/>
            <person name="Bosis E."/>
            <person name="Rousseau C."/>
            <person name="Portier P."/>
            <person name="Jacques M.-A."/>
            <person name="Fischer-Le Saux M."/>
        </authorList>
    </citation>
    <scope>NUCLEOTIDE SEQUENCE [LARGE SCALE GENOMIC DNA]</scope>
    <source>
        <strain evidence="2 3">CFBP 4691</strain>
    </source>
</reference>
<evidence type="ECO:0000313" key="3">
    <source>
        <dbReference type="Proteomes" id="UP000239898"/>
    </source>
</evidence>
<feature type="non-terminal residue" evidence="2">
    <location>
        <position position="1"/>
    </location>
</feature>
<organism evidence="2 3">
    <name type="scientific">Xanthomonas theicola</name>
    <dbReference type="NCBI Taxonomy" id="56464"/>
    <lineage>
        <taxon>Bacteria</taxon>
        <taxon>Pseudomonadati</taxon>
        <taxon>Pseudomonadota</taxon>
        <taxon>Gammaproteobacteria</taxon>
        <taxon>Lysobacterales</taxon>
        <taxon>Lysobacteraceae</taxon>
        <taxon>Xanthomonas</taxon>
    </lineage>
</organism>
<accession>A0A2S6YYQ7</accession>
<dbReference type="AlphaFoldDB" id="A0A2S6YYQ7"/>
<dbReference type="InterPro" id="IPR001584">
    <property type="entry name" value="Integrase_cat-core"/>
</dbReference>
<dbReference type="Proteomes" id="UP000239898">
    <property type="component" value="Unassembled WGS sequence"/>
</dbReference>
<dbReference type="Pfam" id="PF13333">
    <property type="entry name" value="rve_2"/>
    <property type="match status" value="1"/>
</dbReference>
<dbReference type="EMBL" id="MIGX01000413">
    <property type="protein sequence ID" value="PPT69139.1"/>
    <property type="molecule type" value="Genomic_DNA"/>
</dbReference>
<name>A0A2S6YYQ7_9XANT</name>
<feature type="domain" description="Integrase catalytic" evidence="1">
    <location>
        <begin position="11"/>
        <end position="43"/>
    </location>
</feature>
<evidence type="ECO:0000259" key="1">
    <source>
        <dbReference type="Pfam" id="PF13333"/>
    </source>
</evidence>
<dbReference type="OrthoDB" id="7064550at2"/>
<dbReference type="RefSeq" id="WP_146095530.1">
    <property type="nucleotide sequence ID" value="NZ_MIGX01000413.1"/>
</dbReference>
<comment type="caution">
    <text evidence="2">The sequence shown here is derived from an EMBL/GenBank/DDBJ whole genome shotgun (WGS) entry which is preliminary data.</text>
</comment>
<sequence>VGHCADNAACEGFFGLLKRERIYRMTYPTLDAARADVFQYIERRHNPRMRRRIDREDLKFSTLSRPAVISG</sequence>
<evidence type="ECO:0000313" key="2">
    <source>
        <dbReference type="EMBL" id="PPT69139.1"/>
    </source>
</evidence>